<dbReference type="STRING" id="1108050.A0A0B7FDM7"/>
<evidence type="ECO:0000313" key="3">
    <source>
        <dbReference type="Proteomes" id="UP000059188"/>
    </source>
</evidence>
<feature type="compositionally biased region" description="Acidic residues" evidence="1">
    <location>
        <begin position="1147"/>
        <end position="1158"/>
    </location>
</feature>
<name>A0A0B7FDM7_THACB</name>
<feature type="compositionally biased region" description="Basic and acidic residues" evidence="1">
    <location>
        <begin position="1"/>
        <end position="17"/>
    </location>
</feature>
<dbReference type="OrthoDB" id="3208495at2759"/>
<reference evidence="2 3" key="1">
    <citation type="submission" date="2014-11" db="EMBL/GenBank/DDBJ databases">
        <authorList>
            <person name="Wibberg Daniel"/>
        </authorList>
    </citation>
    <scope>NUCLEOTIDE SEQUENCE [LARGE SCALE GENOMIC DNA]</scope>
    <source>
        <strain evidence="2">Rhizoctonia solani AG1-IB 7/3/14</strain>
    </source>
</reference>
<dbReference type="Proteomes" id="UP000059188">
    <property type="component" value="Unassembled WGS sequence"/>
</dbReference>
<feature type="region of interest" description="Disordered" evidence="1">
    <location>
        <begin position="1"/>
        <end position="53"/>
    </location>
</feature>
<proteinExistence type="predicted"/>
<feature type="region of interest" description="Disordered" evidence="1">
    <location>
        <begin position="1147"/>
        <end position="1217"/>
    </location>
</feature>
<evidence type="ECO:0000256" key="1">
    <source>
        <dbReference type="SAM" id="MobiDB-lite"/>
    </source>
</evidence>
<keyword evidence="3" id="KW-1185">Reference proteome</keyword>
<dbReference type="InterPro" id="IPR041078">
    <property type="entry name" value="Plavaka"/>
</dbReference>
<feature type="compositionally biased region" description="Acidic residues" evidence="1">
    <location>
        <begin position="1185"/>
        <end position="1217"/>
    </location>
</feature>
<protein>
    <submittedName>
        <fullName evidence="2">Uncharacterized protein</fullName>
    </submittedName>
</protein>
<feature type="compositionally biased region" description="Basic residues" evidence="1">
    <location>
        <begin position="43"/>
        <end position="53"/>
    </location>
</feature>
<dbReference type="AlphaFoldDB" id="A0A0B7FDM7"/>
<feature type="region of interest" description="Disordered" evidence="1">
    <location>
        <begin position="722"/>
        <end position="762"/>
    </location>
</feature>
<dbReference type="Pfam" id="PF18759">
    <property type="entry name" value="Plavaka"/>
    <property type="match status" value="1"/>
</dbReference>
<feature type="compositionally biased region" description="Polar residues" evidence="1">
    <location>
        <begin position="735"/>
        <end position="758"/>
    </location>
</feature>
<sequence>MDLEESTRPTKRLRVDDSADNDSMEGSGYSAAPGPISPNYPSHQHRSLRSRPHTRSQARLLCLGLCVQNDVLPEAPRPIEDLPESPNIQPTIIYKATALSTTVPPPALRPVARKTYQTGTDTFGRYYIYRTKPVTIPDIDAPMSVILPQRPSEHRILVRSVKEIVYPCPNISTFYIQAHHWLQGNTKSLNDRERLCNNVLARPDFNPRDVVGFNFKRLDDQLCESAKTRNALCPPSEGWHSVSLALEIPPVRQTAAMLKQQTHPLLKRYINIPGLRSRKLTDIIYRAFSTNNPKTFHYEPRSEYYEPPGQQGARFQIFGEIYSSPSMLKAHQEVQHLKIADAACKLPRCVAYMMCSSDGLQFGSFCHASGHPIYVFFGNESKYERCKPTSKTCFHVAHMPTLPDSVQEEICEAHGGRPPNGALITHLRRELVHAVWGHILDDDFVDAWKNGMVVECADGIERRVFPRIKVNSVDYPEKTALSTIRNMGTCHCPRCLSKKSAASKIGTASDTRARTQRRTEGKQRMTKILEARRLIYELGHSVQSQSVEKLLSGESYVPTMNAFSHRLGELKFNIFETFVVDLLHEVELGVWKSVLKHHIRVLHLNGSASVTEFNKRFRSVPTFGAAIRLFSEDVASMSRLAARDFEDILQCCTPVFEGLIPEQCAESSRTLLFVFAQWHGIAKLRLHTSETLKILKKLTVRLGFELRQFAELTQDMDVRETPKEYLQRRKRAEARTSSTQKAQVRTKGKSQTSAATSNGRRRCELNLNTHKVHALGDYVEHIQEFGTTDSYSTQIPELAHQKVKLQYNRTNKQDDSVNQMTHVNDICEVLRDMQDELAQRQQKLLGKSPPDSVAIQALLDGSRYTIGQTDRSEDRIPSVSQWVHEQRNDDATKFFIPQLKRHLLARLLGGFDHANFNEEETSQVRLLRNTMYQHKTLRLNYTSYDVQRQQDLVNPTTPSRFIFLPSERTTNDNFDGTTNHPFLYAKVLGIYHADVLYRQYAPRRMDFVHVRWLYYDYEQPGGWDTFRLDRVGYEPCGSDEDNLDSFDFVDPSDIIRAAHLIPDFQSGASTALLDTPHSLSHDDPNRGTDWCYYYVNRFVDRDILMRYLGGGVGHYHHSVMTNEEIATTSIEDPGDTAEDQLLEVQEQQEYDDTEESDKELERENQSSNEAGGNGIEDNDIIVLTEGEDEDEEDEEDESDLDENESLTSDLNDDMYEY</sequence>
<organism evidence="2 3">
    <name type="scientific">Thanatephorus cucumeris (strain AG1-IB / isolate 7/3/14)</name>
    <name type="common">Lettuce bottom rot fungus</name>
    <name type="synonym">Rhizoctonia solani</name>
    <dbReference type="NCBI Taxonomy" id="1108050"/>
    <lineage>
        <taxon>Eukaryota</taxon>
        <taxon>Fungi</taxon>
        <taxon>Dikarya</taxon>
        <taxon>Basidiomycota</taxon>
        <taxon>Agaricomycotina</taxon>
        <taxon>Agaricomycetes</taxon>
        <taxon>Cantharellales</taxon>
        <taxon>Ceratobasidiaceae</taxon>
        <taxon>Rhizoctonia</taxon>
        <taxon>Rhizoctonia solani AG-1</taxon>
    </lineage>
</organism>
<gene>
    <name evidence="2" type="ORF">RSOLAG1IB_07574</name>
</gene>
<accession>A0A0B7FDM7</accession>
<dbReference type="EMBL" id="LN679119">
    <property type="protein sequence ID" value="CEL56121.1"/>
    <property type="molecule type" value="Genomic_DNA"/>
</dbReference>
<evidence type="ECO:0000313" key="2">
    <source>
        <dbReference type="EMBL" id="CEL56121.1"/>
    </source>
</evidence>